<feature type="coiled-coil region" evidence="16">
    <location>
        <begin position="367"/>
        <end position="418"/>
    </location>
</feature>
<comment type="similarity">
    <text evidence="2">Belongs to the CpsD/CapB family.</text>
</comment>
<comment type="caution">
    <text evidence="20">The sequence shown here is derived from an EMBL/GenBank/DDBJ whole genome shotgun (WGS) entry which is preliminary data.</text>
</comment>
<dbReference type="EC" id="2.7.10.2" evidence="4"/>
<evidence type="ECO:0000256" key="12">
    <source>
        <dbReference type="ARBA" id="ARBA00022989"/>
    </source>
</evidence>
<feature type="domain" description="Polysaccharide chain length determinant N-terminal" evidence="18">
    <location>
        <begin position="15"/>
        <end position="106"/>
    </location>
</feature>
<keyword evidence="9" id="KW-0547">Nucleotide-binding</keyword>
<evidence type="ECO:0000259" key="18">
    <source>
        <dbReference type="Pfam" id="PF02706"/>
    </source>
</evidence>
<dbReference type="Gene3D" id="3.40.50.300">
    <property type="entry name" value="P-loop containing nucleotide triphosphate hydrolases"/>
    <property type="match status" value="1"/>
</dbReference>
<evidence type="ECO:0000256" key="14">
    <source>
        <dbReference type="ARBA" id="ARBA00023137"/>
    </source>
</evidence>
<comment type="similarity">
    <text evidence="3">Belongs to the etk/wzc family.</text>
</comment>
<feature type="domain" description="AAA" evidence="19">
    <location>
        <begin position="571"/>
        <end position="689"/>
    </location>
</feature>
<dbReference type="AlphaFoldDB" id="A0A939FVZ3"/>
<keyword evidence="5" id="KW-1003">Cell membrane</keyword>
<evidence type="ECO:0000256" key="2">
    <source>
        <dbReference type="ARBA" id="ARBA00007316"/>
    </source>
</evidence>
<dbReference type="InterPro" id="IPR005700">
    <property type="entry name" value="EPS_ExoP-like"/>
</dbReference>
<dbReference type="InterPro" id="IPR027417">
    <property type="entry name" value="P-loop_NTPase"/>
</dbReference>
<sequence>MPTTNNYEPYLAEESFNLDDVFAIIRRQFWLVGLFTLLGAFAGAGYLAIATPFYTASAQVLIDGKEAQSTREEMALADVAFDDTMVNSELEVLQSRKLAETVLDQLDLLDDPRFNDAPAGLAAWIKSAVMALVGEVEARAGLQVSALAVAEPNSRGIRIRRTAVERLLRNLTVTRVSQTHVINIAYRSPNAHLSADIANAYAKVYIEDRLESDARAMQRVGHWLQRRIADAENSVSRAEAAIQTFRQAHDRMSSNGELLSDQQLTTVNGQLVAAQADANQAAAHYLRIKDIIDKKEMDAAVSETLDSPVISDLRNRYLEAAKQYQDIVTRLGPKHMRAVQLETDMQQYRELIFDELKRIAEVSRSDLAVAQSRVVQLQAEMQKLAGATAAATDTQMRLRELERNATNLRSMRDTLIAHYDEMSARDSFPIPTARVLTEAVPGSESSPKAAMVLSLGLFLGALSGGGLGALTEYRDRVFRTGDQVRDELSVNFLGMLHLLRPADVMGQMKDKSVVAVPPGEEGLPIVHAHDPMLRQSFEAPFTGFAETLRATKIACDLAVGGKAPKVIGVASMLPNEGKTTVSKNLASLIARGGTRVLLIDADLRNPGLTAGALSGVHQGLIEVLLEQLNWRDLLCREAETGLHILPTLRSRAIHNTGDLLASPAMQQVVADAVKEYDYVLLDLPPLGAVVDARAAAHLFDTLVFVAEWGKTDRKLMRDAFDADPRLPEMCAGVLFNKVDAKQLRRYKGQYYSNYYYEYNQ</sequence>
<dbReference type="Proteomes" id="UP000664122">
    <property type="component" value="Unassembled WGS sequence"/>
</dbReference>
<evidence type="ECO:0000256" key="11">
    <source>
        <dbReference type="ARBA" id="ARBA00022840"/>
    </source>
</evidence>
<gene>
    <name evidence="20" type="ORF">J1C48_07730</name>
</gene>
<keyword evidence="10" id="KW-0418">Kinase</keyword>
<evidence type="ECO:0000313" key="20">
    <source>
        <dbReference type="EMBL" id="MBO0662460.1"/>
    </source>
</evidence>
<dbReference type="PANTHER" id="PTHR32309">
    <property type="entry name" value="TYROSINE-PROTEIN KINASE"/>
    <property type="match status" value="1"/>
</dbReference>
<reference evidence="20" key="1">
    <citation type="submission" date="2021-03" db="EMBL/GenBank/DDBJ databases">
        <title>Whole genome sequence of Jiella sp. CQZ9-1.</title>
        <authorList>
            <person name="Tuo L."/>
        </authorList>
    </citation>
    <scope>NUCLEOTIDE SEQUENCE</scope>
    <source>
        <strain evidence="20">CQZ9-1</strain>
    </source>
</reference>
<dbReference type="PANTHER" id="PTHR32309:SF13">
    <property type="entry name" value="FERRIC ENTEROBACTIN TRANSPORT PROTEIN FEPE"/>
    <property type="match status" value="1"/>
</dbReference>
<keyword evidence="12 17" id="KW-1133">Transmembrane helix</keyword>
<evidence type="ECO:0000259" key="19">
    <source>
        <dbReference type="Pfam" id="PF13614"/>
    </source>
</evidence>
<keyword evidence="8 17" id="KW-0812">Transmembrane</keyword>
<keyword evidence="7" id="KW-0808">Transferase</keyword>
<evidence type="ECO:0000256" key="7">
    <source>
        <dbReference type="ARBA" id="ARBA00022679"/>
    </source>
</evidence>
<keyword evidence="6" id="KW-0997">Cell inner membrane</keyword>
<dbReference type="GO" id="GO:0005886">
    <property type="term" value="C:plasma membrane"/>
    <property type="evidence" value="ECO:0007669"/>
    <property type="project" value="UniProtKB-SubCell"/>
</dbReference>
<keyword evidence="21" id="KW-1185">Reference proteome</keyword>
<dbReference type="RefSeq" id="WP_207257250.1">
    <property type="nucleotide sequence ID" value="NZ_JAFMPP010000005.1"/>
</dbReference>
<keyword evidence="16" id="KW-0175">Coiled coil</keyword>
<evidence type="ECO:0000313" key="21">
    <source>
        <dbReference type="Proteomes" id="UP000664122"/>
    </source>
</evidence>
<comment type="catalytic activity">
    <reaction evidence="15">
        <text>L-tyrosyl-[protein] + ATP = O-phospho-L-tyrosyl-[protein] + ADP + H(+)</text>
        <dbReference type="Rhea" id="RHEA:10596"/>
        <dbReference type="Rhea" id="RHEA-COMP:10136"/>
        <dbReference type="Rhea" id="RHEA-COMP:20101"/>
        <dbReference type="ChEBI" id="CHEBI:15378"/>
        <dbReference type="ChEBI" id="CHEBI:30616"/>
        <dbReference type="ChEBI" id="CHEBI:46858"/>
        <dbReference type="ChEBI" id="CHEBI:61978"/>
        <dbReference type="ChEBI" id="CHEBI:456216"/>
        <dbReference type="EC" id="2.7.10.2"/>
    </reaction>
</comment>
<evidence type="ECO:0000256" key="8">
    <source>
        <dbReference type="ARBA" id="ARBA00022692"/>
    </source>
</evidence>
<evidence type="ECO:0000256" key="10">
    <source>
        <dbReference type="ARBA" id="ARBA00022777"/>
    </source>
</evidence>
<evidence type="ECO:0000256" key="6">
    <source>
        <dbReference type="ARBA" id="ARBA00022519"/>
    </source>
</evidence>
<dbReference type="NCBIfam" id="TIGR01005">
    <property type="entry name" value="eps_transp_fam"/>
    <property type="match status" value="1"/>
</dbReference>
<evidence type="ECO:0000256" key="13">
    <source>
        <dbReference type="ARBA" id="ARBA00023136"/>
    </source>
</evidence>
<organism evidence="20 21">
    <name type="scientific">Jiella flava</name>
    <dbReference type="NCBI Taxonomy" id="2816857"/>
    <lineage>
        <taxon>Bacteria</taxon>
        <taxon>Pseudomonadati</taxon>
        <taxon>Pseudomonadota</taxon>
        <taxon>Alphaproteobacteria</taxon>
        <taxon>Hyphomicrobiales</taxon>
        <taxon>Aurantimonadaceae</taxon>
        <taxon>Jiella</taxon>
    </lineage>
</organism>
<keyword evidence="11" id="KW-0067">ATP-binding</keyword>
<keyword evidence="13 17" id="KW-0472">Membrane</keyword>
<dbReference type="CDD" id="cd05387">
    <property type="entry name" value="BY-kinase"/>
    <property type="match status" value="1"/>
</dbReference>
<dbReference type="EMBL" id="JAFMPP010000005">
    <property type="protein sequence ID" value="MBO0662460.1"/>
    <property type="molecule type" value="Genomic_DNA"/>
</dbReference>
<keyword evidence="14" id="KW-0829">Tyrosine-protein kinase</keyword>
<dbReference type="InterPro" id="IPR005702">
    <property type="entry name" value="Wzc-like_C"/>
</dbReference>
<dbReference type="InterPro" id="IPR050445">
    <property type="entry name" value="Bact_polysacc_biosynth/exp"/>
</dbReference>
<evidence type="ECO:0000256" key="15">
    <source>
        <dbReference type="ARBA" id="ARBA00051245"/>
    </source>
</evidence>
<comment type="subcellular location">
    <subcellularLocation>
        <location evidence="1">Cell inner membrane</location>
        <topology evidence="1">Multi-pass membrane protein</topology>
    </subcellularLocation>
</comment>
<accession>A0A939FVZ3</accession>
<dbReference type="InterPro" id="IPR025669">
    <property type="entry name" value="AAA_dom"/>
</dbReference>
<dbReference type="InterPro" id="IPR003856">
    <property type="entry name" value="LPS_length_determ_N"/>
</dbReference>
<name>A0A939FVZ3_9HYPH</name>
<evidence type="ECO:0000256" key="17">
    <source>
        <dbReference type="SAM" id="Phobius"/>
    </source>
</evidence>
<proteinExistence type="inferred from homology"/>
<evidence type="ECO:0000256" key="3">
    <source>
        <dbReference type="ARBA" id="ARBA00008883"/>
    </source>
</evidence>
<dbReference type="Pfam" id="PF13614">
    <property type="entry name" value="AAA_31"/>
    <property type="match status" value="1"/>
</dbReference>
<dbReference type="GO" id="GO:0004713">
    <property type="term" value="F:protein tyrosine kinase activity"/>
    <property type="evidence" value="ECO:0007669"/>
    <property type="project" value="TreeGrafter"/>
</dbReference>
<feature type="transmembrane region" description="Helical" evidence="17">
    <location>
        <begin position="29"/>
        <end position="49"/>
    </location>
</feature>
<evidence type="ECO:0000256" key="5">
    <source>
        <dbReference type="ARBA" id="ARBA00022475"/>
    </source>
</evidence>
<protein>
    <recommendedName>
        <fullName evidence="4">non-specific protein-tyrosine kinase</fullName>
        <ecNumber evidence="4">2.7.10.2</ecNumber>
    </recommendedName>
</protein>
<evidence type="ECO:0000256" key="16">
    <source>
        <dbReference type="SAM" id="Coils"/>
    </source>
</evidence>
<evidence type="ECO:0000256" key="9">
    <source>
        <dbReference type="ARBA" id="ARBA00022741"/>
    </source>
</evidence>
<evidence type="ECO:0000256" key="1">
    <source>
        <dbReference type="ARBA" id="ARBA00004429"/>
    </source>
</evidence>
<dbReference type="Pfam" id="PF02706">
    <property type="entry name" value="Wzz"/>
    <property type="match status" value="1"/>
</dbReference>
<evidence type="ECO:0000256" key="4">
    <source>
        <dbReference type="ARBA" id="ARBA00011903"/>
    </source>
</evidence>
<dbReference type="SUPFAM" id="SSF52540">
    <property type="entry name" value="P-loop containing nucleoside triphosphate hydrolases"/>
    <property type="match status" value="1"/>
</dbReference>